<name>A0A4C1WPB0_EUMVA</name>
<comment type="caution">
    <text evidence="2">The sequence shown here is derived from an EMBL/GenBank/DDBJ whole genome shotgun (WGS) entry which is preliminary data.</text>
</comment>
<accession>A0A4C1WPB0</accession>
<proteinExistence type="predicted"/>
<dbReference type="Proteomes" id="UP000299102">
    <property type="component" value="Unassembled WGS sequence"/>
</dbReference>
<reference evidence="2 3" key="1">
    <citation type="journal article" date="2019" name="Commun. Biol.">
        <title>The bagworm genome reveals a unique fibroin gene that provides high tensile strength.</title>
        <authorList>
            <person name="Kono N."/>
            <person name="Nakamura H."/>
            <person name="Ohtoshi R."/>
            <person name="Tomita M."/>
            <person name="Numata K."/>
            <person name="Arakawa K."/>
        </authorList>
    </citation>
    <scope>NUCLEOTIDE SEQUENCE [LARGE SCALE GENOMIC DNA]</scope>
</reference>
<gene>
    <name evidence="2" type="ORF">EVAR_80019_1</name>
</gene>
<sequence length="193" mass="22113">MHDLFEDVFRTFRDAIVSAVIEVPLQAAYVCRRTGSPIERHDTAGYNNKRARPAGAHPGGAAGGPHRGDFSEMTSRSLLFYRLLNRSAYLDPAASRRPNSHRMRIGVSVLDFHWLVNRRKMTSQHCAARYANGRERRPEPERRFSCVYIYYVRRYLAARPPAPRFTKRVPFRNARARFSMSPRSLPIAAHGPC</sequence>
<keyword evidence="3" id="KW-1185">Reference proteome</keyword>
<evidence type="ECO:0000256" key="1">
    <source>
        <dbReference type="SAM" id="MobiDB-lite"/>
    </source>
</evidence>
<feature type="region of interest" description="Disordered" evidence="1">
    <location>
        <begin position="40"/>
        <end position="67"/>
    </location>
</feature>
<dbReference type="AlphaFoldDB" id="A0A4C1WPB0"/>
<evidence type="ECO:0000313" key="2">
    <source>
        <dbReference type="EMBL" id="GBP51924.1"/>
    </source>
</evidence>
<organism evidence="2 3">
    <name type="scientific">Eumeta variegata</name>
    <name type="common">Bagworm moth</name>
    <name type="synonym">Eumeta japonica</name>
    <dbReference type="NCBI Taxonomy" id="151549"/>
    <lineage>
        <taxon>Eukaryota</taxon>
        <taxon>Metazoa</taxon>
        <taxon>Ecdysozoa</taxon>
        <taxon>Arthropoda</taxon>
        <taxon>Hexapoda</taxon>
        <taxon>Insecta</taxon>
        <taxon>Pterygota</taxon>
        <taxon>Neoptera</taxon>
        <taxon>Endopterygota</taxon>
        <taxon>Lepidoptera</taxon>
        <taxon>Glossata</taxon>
        <taxon>Ditrysia</taxon>
        <taxon>Tineoidea</taxon>
        <taxon>Psychidae</taxon>
        <taxon>Oiketicinae</taxon>
        <taxon>Eumeta</taxon>
    </lineage>
</organism>
<protein>
    <submittedName>
        <fullName evidence="2">Uncharacterized protein</fullName>
    </submittedName>
</protein>
<dbReference type="EMBL" id="BGZK01000592">
    <property type="protein sequence ID" value="GBP51924.1"/>
    <property type="molecule type" value="Genomic_DNA"/>
</dbReference>
<evidence type="ECO:0000313" key="3">
    <source>
        <dbReference type="Proteomes" id="UP000299102"/>
    </source>
</evidence>